<feature type="signal peptide" evidence="1">
    <location>
        <begin position="1"/>
        <end position="29"/>
    </location>
</feature>
<accession>A0AA36LR55</accession>
<sequence>MIVRYLKLIPVVALMASAIFFASVGPSLAQIPTYYHDIKGENCEQDPGATLCDPEPVYMNAERVTDVISTQVDPLQFLALPPIQW</sequence>
<organism evidence="2 3">
    <name type="scientific">Yersinia mollaretii</name>
    <dbReference type="NCBI Taxonomy" id="33060"/>
    <lineage>
        <taxon>Bacteria</taxon>
        <taxon>Pseudomonadati</taxon>
        <taxon>Pseudomonadota</taxon>
        <taxon>Gammaproteobacteria</taxon>
        <taxon>Enterobacterales</taxon>
        <taxon>Yersiniaceae</taxon>
        <taxon>Yersinia</taxon>
    </lineage>
</organism>
<gene>
    <name evidence="2" type="ORF">ERS008502_03323</name>
</gene>
<proteinExistence type="predicted"/>
<feature type="chain" id="PRO_5041412013" description="Secreted protein" evidence="1">
    <location>
        <begin position="30"/>
        <end position="85"/>
    </location>
</feature>
<dbReference type="EMBL" id="CQBM01000010">
    <property type="protein sequence ID" value="CNI45941.1"/>
    <property type="molecule type" value="Genomic_DNA"/>
</dbReference>
<dbReference type="RefSeq" id="WP_049679048.1">
    <property type="nucleotide sequence ID" value="NZ_CABMMJ010000010.1"/>
</dbReference>
<evidence type="ECO:0000313" key="3">
    <source>
        <dbReference type="Proteomes" id="UP000040841"/>
    </source>
</evidence>
<evidence type="ECO:0000313" key="2">
    <source>
        <dbReference type="EMBL" id="CNI45941.1"/>
    </source>
</evidence>
<name>A0AA36LR55_YERMO</name>
<evidence type="ECO:0000256" key="1">
    <source>
        <dbReference type="SAM" id="SignalP"/>
    </source>
</evidence>
<reference evidence="2 3" key="1">
    <citation type="submission" date="2015-03" db="EMBL/GenBank/DDBJ databases">
        <authorList>
            <consortium name="Pathogen Informatics"/>
            <person name="Murphy D."/>
        </authorList>
    </citation>
    <scope>NUCLEOTIDE SEQUENCE [LARGE SCALE GENOMIC DNA]</scope>
    <source>
        <strain evidence="2 3">FE82747</strain>
    </source>
</reference>
<dbReference type="Proteomes" id="UP000040841">
    <property type="component" value="Unassembled WGS sequence"/>
</dbReference>
<evidence type="ECO:0008006" key="4">
    <source>
        <dbReference type="Google" id="ProtNLM"/>
    </source>
</evidence>
<protein>
    <recommendedName>
        <fullName evidence="4">Secreted protein</fullName>
    </recommendedName>
</protein>
<keyword evidence="1" id="KW-0732">Signal</keyword>
<dbReference type="AlphaFoldDB" id="A0AA36LR55"/>
<comment type="caution">
    <text evidence="2">The sequence shown here is derived from an EMBL/GenBank/DDBJ whole genome shotgun (WGS) entry which is preliminary data.</text>
</comment>